<dbReference type="SUPFAM" id="SSF101576">
    <property type="entry name" value="Supernatant protein factor (SPF), C-terminal domain"/>
    <property type="match status" value="1"/>
</dbReference>
<dbReference type="InterPro" id="IPR009038">
    <property type="entry name" value="GOLD_dom"/>
</dbReference>
<evidence type="ECO:0008006" key="7">
    <source>
        <dbReference type="Google" id="ProtNLM"/>
    </source>
</evidence>
<dbReference type="InterPro" id="IPR036273">
    <property type="entry name" value="CRAL/TRIO_N_dom_sf"/>
</dbReference>
<evidence type="ECO:0000259" key="2">
    <source>
        <dbReference type="PROSITE" id="PS50191"/>
    </source>
</evidence>
<dbReference type="PROSITE" id="PS50866">
    <property type="entry name" value="GOLD"/>
    <property type="match status" value="1"/>
</dbReference>
<reference evidence="5" key="3">
    <citation type="submission" date="2025-09" db="UniProtKB">
        <authorList>
            <consortium name="Ensembl"/>
        </authorList>
    </citation>
    <scope>IDENTIFICATION</scope>
</reference>
<keyword evidence="6" id="KW-1185">Reference proteome</keyword>
<dbReference type="SMART" id="SM00516">
    <property type="entry name" value="SEC14"/>
    <property type="match status" value="1"/>
</dbReference>
<dbReference type="InterPro" id="IPR051064">
    <property type="entry name" value="SEC14/CRAL-TRIO_domain"/>
</dbReference>
<dbReference type="PANTHER" id="PTHR23324:SF51">
    <property type="entry name" value="SEC14-LIKE PROTEIN 1"/>
    <property type="match status" value="1"/>
</dbReference>
<dbReference type="InterPro" id="IPR006797">
    <property type="entry name" value="PRELI/MSF1_dom"/>
</dbReference>
<dbReference type="Gene3D" id="2.60.120.680">
    <property type="entry name" value="GOLD domain"/>
    <property type="match status" value="1"/>
</dbReference>
<organism evidence="5 6">
    <name type="scientific">Oncorhynchus mykiss</name>
    <name type="common">Rainbow trout</name>
    <name type="synonym">Salmo gairdneri</name>
    <dbReference type="NCBI Taxonomy" id="8022"/>
    <lineage>
        <taxon>Eukaryota</taxon>
        <taxon>Metazoa</taxon>
        <taxon>Chordata</taxon>
        <taxon>Craniata</taxon>
        <taxon>Vertebrata</taxon>
        <taxon>Euteleostomi</taxon>
        <taxon>Actinopterygii</taxon>
        <taxon>Neopterygii</taxon>
        <taxon>Teleostei</taxon>
        <taxon>Protacanthopterygii</taxon>
        <taxon>Salmoniformes</taxon>
        <taxon>Salmonidae</taxon>
        <taxon>Salmoninae</taxon>
        <taxon>Oncorhynchus</taxon>
    </lineage>
</organism>
<dbReference type="GO" id="GO:0005829">
    <property type="term" value="C:cytosol"/>
    <property type="evidence" value="ECO:0007669"/>
    <property type="project" value="TreeGrafter"/>
</dbReference>
<dbReference type="GO" id="GO:0039552">
    <property type="term" value="F:RIG-I binding"/>
    <property type="evidence" value="ECO:0007669"/>
    <property type="project" value="TreeGrafter"/>
</dbReference>
<dbReference type="FunFam" id="3.40.525.10:FF:000006">
    <property type="entry name" value="SEC14-like lipid binding 1"/>
    <property type="match status" value="1"/>
</dbReference>
<dbReference type="Pfam" id="PF04707">
    <property type="entry name" value="PRELI"/>
    <property type="match status" value="1"/>
</dbReference>
<reference evidence="5" key="1">
    <citation type="submission" date="2020-07" db="EMBL/GenBank/DDBJ databases">
        <title>A long reads based de novo assembly of the rainbow trout Arlee double haploid line genome.</title>
        <authorList>
            <person name="Gao G."/>
            <person name="Palti Y."/>
        </authorList>
    </citation>
    <scope>NUCLEOTIDE SEQUENCE [LARGE SCALE GENOMIC DNA]</scope>
</reference>
<dbReference type="InterPro" id="IPR011074">
    <property type="entry name" value="CRAL/TRIO_N_dom"/>
</dbReference>
<dbReference type="PANTHER" id="PTHR23324">
    <property type="entry name" value="SEC14 RELATED PROTEIN"/>
    <property type="match status" value="1"/>
</dbReference>
<dbReference type="GO" id="GO:0039536">
    <property type="term" value="P:negative regulation of RIG-I signaling pathway"/>
    <property type="evidence" value="ECO:0007669"/>
    <property type="project" value="TreeGrafter"/>
</dbReference>
<dbReference type="Pfam" id="PF00650">
    <property type="entry name" value="CRAL_TRIO"/>
    <property type="match status" value="1"/>
</dbReference>
<dbReference type="PROSITE" id="PS50904">
    <property type="entry name" value="PRELI_MSF1"/>
    <property type="match status" value="1"/>
</dbReference>
<reference evidence="5" key="2">
    <citation type="submission" date="2025-08" db="UniProtKB">
        <authorList>
            <consortium name="Ensembl"/>
        </authorList>
    </citation>
    <scope>IDENTIFICATION</scope>
</reference>
<sequence length="699" mass="79788">VIKHYESNARFIVGQGPYVAYERRFPTCHLIPMFVDSEVLEETESEDGSVHNVQRRCKLDVDAPRLLKRIAGVDYVYFSQENTLNKRERTLHIESHNETFSNRVIIHELCSYSAHPENEDWTCFEQSASLDIKSFFGFESTVEKIAMKQYASSIKKGKEIIEFYLNQLEEEGISHVPRWTPSLDLELPVTPAVSIPVSTDANDRELADATQSENQTGTPDDKLDADYIKRYLGDLTPLQESCLIRLRQWLQESHKGKIPKDEHILRFLRARDFNMEKAREILCQSLTWRKQHQVDYLLETWTSPQVLSDYYTGGWHHHDKEGRPLYILRLGQMDTKGLVRALGEESLLRHVLSINEEGLRRCEENTKVFGRPISCWTCLVDLEGLNMRHLWRPGVKALLRIIEVVEANYPETLGRLLILRAPRVFPVLWTLVSPFIDENTRKKFLIYAGNDYQGPGGLLDYIDKEVIPDFLGGECMCEVPEGGLVPKSLYRTAEELENEDISLWTETIYQSASVFKGAPHEVVLEIIDAASVITWDFDVCKGDVVFHLYHSKRAPQLPRKDPLVGQHSSITTPGGNNVQLIDKSWTLGLDYSMVESPLTCKEGESVQGSHVTRWPGFYILQWRFHTMPGSASTNLPRVDDVLASLQVSSHKCKVMYYTEVIGSEDFRGSMTSLESSHSGFSQLSHATSNHSQSSSMISR</sequence>
<dbReference type="Pfam" id="PF03765">
    <property type="entry name" value="CRAL_TRIO_N"/>
    <property type="match status" value="1"/>
</dbReference>
<dbReference type="SUPFAM" id="SSF46938">
    <property type="entry name" value="CRAL/TRIO N-terminal domain"/>
    <property type="match status" value="1"/>
</dbReference>
<evidence type="ECO:0000259" key="4">
    <source>
        <dbReference type="PROSITE" id="PS50904"/>
    </source>
</evidence>
<feature type="compositionally biased region" description="Polar residues" evidence="1">
    <location>
        <begin position="209"/>
        <end position="218"/>
    </location>
</feature>
<dbReference type="Ensembl" id="ENSOMYT00000033399.2">
    <property type="protein sequence ID" value="ENSOMYP00000030641.1"/>
    <property type="gene ID" value="ENSOMYG00000010798.2"/>
</dbReference>
<dbReference type="SMART" id="SM01100">
    <property type="entry name" value="CRAL_TRIO_N"/>
    <property type="match status" value="1"/>
</dbReference>
<dbReference type="PROSITE" id="PS50191">
    <property type="entry name" value="CRAL_TRIO"/>
    <property type="match status" value="1"/>
</dbReference>
<name>A0A8C7Q1U6_ONCMY</name>
<evidence type="ECO:0000256" key="1">
    <source>
        <dbReference type="SAM" id="MobiDB-lite"/>
    </source>
</evidence>
<evidence type="ECO:0000259" key="3">
    <source>
        <dbReference type="PROSITE" id="PS50866"/>
    </source>
</evidence>
<feature type="region of interest" description="Disordered" evidence="1">
    <location>
        <begin position="680"/>
        <end position="699"/>
    </location>
</feature>
<proteinExistence type="predicted"/>
<protein>
    <recommendedName>
        <fullName evidence="7">SEC14-like protein 1</fullName>
    </recommendedName>
</protein>
<dbReference type="Gene3D" id="3.40.525.10">
    <property type="entry name" value="CRAL-TRIO lipid binding domain"/>
    <property type="match status" value="1"/>
</dbReference>
<dbReference type="GeneTree" id="ENSGT00940000155386"/>
<evidence type="ECO:0000313" key="6">
    <source>
        <dbReference type="Proteomes" id="UP000694395"/>
    </source>
</evidence>
<dbReference type="CDD" id="cd00170">
    <property type="entry name" value="SEC14"/>
    <property type="match status" value="1"/>
</dbReference>
<feature type="compositionally biased region" description="Low complexity" evidence="1">
    <location>
        <begin position="684"/>
        <end position="699"/>
    </location>
</feature>
<feature type="domain" description="PRELI/MSF1" evidence="4">
    <location>
        <begin position="1"/>
        <end position="173"/>
    </location>
</feature>
<feature type="region of interest" description="Disordered" evidence="1">
    <location>
        <begin position="198"/>
        <end position="220"/>
    </location>
</feature>
<evidence type="ECO:0000313" key="5">
    <source>
        <dbReference type="Ensembl" id="ENSOMYP00000030641.1"/>
    </source>
</evidence>
<feature type="domain" description="CRAL-TRIO" evidence="2">
    <location>
        <begin position="303"/>
        <end position="479"/>
    </location>
</feature>
<accession>A0A8C7Q1U6</accession>
<dbReference type="Proteomes" id="UP000694395">
    <property type="component" value="Chromosome 13"/>
</dbReference>
<dbReference type="AlphaFoldDB" id="A0A8C7Q1U6"/>
<dbReference type="SUPFAM" id="SSF52087">
    <property type="entry name" value="CRAL/TRIO domain"/>
    <property type="match status" value="1"/>
</dbReference>
<dbReference type="InterPro" id="IPR036598">
    <property type="entry name" value="GOLD_dom_sf"/>
</dbReference>
<feature type="domain" description="GOLD" evidence="3">
    <location>
        <begin position="505"/>
        <end position="660"/>
    </location>
</feature>
<dbReference type="InterPro" id="IPR001251">
    <property type="entry name" value="CRAL-TRIO_dom"/>
</dbReference>
<dbReference type="InterPro" id="IPR036865">
    <property type="entry name" value="CRAL-TRIO_dom_sf"/>
</dbReference>